<feature type="domain" description="YgxA-like substrate binding" evidence="2">
    <location>
        <begin position="120"/>
        <end position="216"/>
    </location>
</feature>
<protein>
    <submittedName>
        <fullName evidence="3">Uncharacterized protein</fullName>
    </submittedName>
</protein>
<dbReference type="EMBL" id="VCIW01000043">
    <property type="protein sequence ID" value="TLS48250.1"/>
    <property type="molecule type" value="Genomic_DNA"/>
</dbReference>
<keyword evidence="4" id="KW-1185">Reference proteome</keyword>
<comment type="caution">
    <text evidence="3">The sequence shown here is derived from an EMBL/GenBank/DDBJ whole genome shotgun (WGS) entry which is preliminary data.</text>
</comment>
<dbReference type="Gene3D" id="1.20.120.330">
    <property type="entry name" value="Nucleotidyltransferases domain 2"/>
    <property type="match status" value="1"/>
</dbReference>
<dbReference type="RefSeq" id="WP_138198335.1">
    <property type="nucleotide sequence ID" value="NZ_VCIW01000043.1"/>
</dbReference>
<evidence type="ECO:0000259" key="2">
    <source>
        <dbReference type="Pfam" id="PF22339"/>
    </source>
</evidence>
<gene>
    <name evidence="3" type="ORF">FE782_31610</name>
</gene>
<evidence type="ECO:0000313" key="3">
    <source>
        <dbReference type="EMBL" id="TLS48250.1"/>
    </source>
</evidence>
<dbReference type="Pfam" id="PF14540">
    <property type="entry name" value="NTF-like"/>
    <property type="match status" value="1"/>
</dbReference>
<proteinExistence type="predicted"/>
<evidence type="ECO:0000259" key="1">
    <source>
        <dbReference type="Pfam" id="PF14540"/>
    </source>
</evidence>
<reference evidence="3 4" key="1">
    <citation type="submission" date="2019-05" db="EMBL/GenBank/DDBJ databases">
        <authorList>
            <person name="Narsing Rao M.P."/>
            <person name="Li W.J."/>
        </authorList>
    </citation>
    <scope>NUCLEOTIDE SEQUENCE [LARGE SCALE GENOMIC DNA]</scope>
    <source>
        <strain evidence="3 4">SYSU_K30003</strain>
    </source>
</reference>
<dbReference type="Proteomes" id="UP000309676">
    <property type="component" value="Unassembled WGS sequence"/>
</dbReference>
<dbReference type="InterPro" id="IPR029348">
    <property type="entry name" value="NTF-like"/>
</dbReference>
<organism evidence="3 4">
    <name type="scientific">Paenibacillus antri</name>
    <dbReference type="NCBI Taxonomy" id="2582848"/>
    <lineage>
        <taxon>Bacteria</taxon>
        <taxon>Bacillati</taxon>
        <taxon>Bacillota</taxon>
        <taxon>Bacilli</taxon>
        <taxon>Bacillales</taxon>
        <taxon>Paenibacillaceae</taxon>
        <taxon>Paenibacillus</taxon>
    </lineage>
</organism>
<name>A0A5R9G278_9BACL</name>
<dbReference type="AlphaFoldDB" id="A0A5R9G278"/>
<dbReference type="InterPro" id="IPR043519">
    <property type="entry name" value="NT_sf"/>
</dbReference>
<sequence length="286" mass="33221">MIKSFVERHYADRSDVIAAAYIEKPMQFSALIDGFDALIIIVTDSDRQQCFTHHYSKDKTYIQERWYDRETLVALLSPTGNRDVQQWLLAGEIVLDKQGFLEEKRETLLAVTPEKRDERLFREFSLFLRHFILSKNDLEAGDLLDAHSHILTAVHHWAKMSVVESGHVPELTVWKQVRSINPGIFKLYEELSSNTETLEQRVRLAHLACDFSVMSKLKDCCRPLLRILSSRSEPWSAAELERHPDLRSMQTELHLVLKKLVRRSLIQEVFVASDPSLDVLEMKYIS</sequence>
<dbReference type="Gene3D" id="3.30.460.10">
    <property type="entry name" value="Beta Polymerase, domain 2"/>
    <property type="match status" value="1"/>
</dbReference>
<dbReference type="InterPro" id="IPR054515">
    <property type="entry name" value="YgxA-like_substrate-bd"/>
</dbReference>
<feature type="domain" description="Nucleotidyltransferase-like" evidence="1">
    <location>
        <begin position="8"/>
        <end position="115"/>
    </location>
</feature>
<dbReference type="Pfam" id="PF22339">
    <property type="entry name" value="YgxA-like_sub_bind"/>
    <property type="match status" value="1"/>
</dbReference>
<evidence type="ECO:0000313" key="4">
    <source>
        <dbReference type="Proteomes" id="UP000309676"/>
    </source>
</evidence>
<dbReference type="OrthoDB" id="2350973at2"/>
<accession>A0A5R9G278</accession>